<organism evidence="2 3">
    <name type="scientific">Duganella alba</name>
    <dbReference type="NCBI Taxonomy" id="2666081"/>
    <lineage>
        <taxon>Bacteria</taxon>
        <taxon>Pseudomonadati</taxon>
        <taxon>Pseudomonadota</taxon>
        <taxon>Betaproteobacteria</taxon>
        <taxon>Burkholderiales</taxon>
        <taxon>Oxalobacteraceae</taxon>
        <taxon>Telluria group</taxon>
        <taxon>Duganella</taxon>
    </lineage>
</organism>
<feature type="compositionally biased region" description="Low complexity" evidence="1">
    <location>
        <begin position="63"/>
        <end position="78"/>
    </location>
</feature>
<feature type="region of interest" description="Disordered" evidence="1">
    <location>
        <begin position="61"/>
        <end position="97"/>
    </location>
</feature>
<reference evidence="2 3" key="1">
    <citation type="submission" date="2019-11" db="EMBL/GenBank/DDBJ databases">
        <title>Novel species isolated from a subtropical stream in China.</title>
        <authorList>
            <person name="Lu H."/>
        </authorList>
    </citation>
    <scope>NUCLEOTIDE SEQUENCE [LARGE SCALE GENOMIC DNA]</scope>
    <source>
        <strain evidence="2 3">FT25W</strain>
    </source>
</reference>
<feature type="region of interest" description="Disordered" evidence="1">
    <location>
        <begin position="1"/>
        <end position="32"/>
    </location>
</feature>
<evidence type="ECO:0000313" key="2">
    <source>
        <dbReference type="EMBL" id="MRX11667.1"/>
    </source>
</evidence>
<dbReference type="Proteomes" id="UP000481037">
    <property type="component" value="Unassembled WGS sequence"/>
</dbReference>
<evidence type="ECO:0000313" key="3">
    <source>
        <dbReference type="Proteomes" id="UP000481037"/>
    </source>
</evidence>
<evidence type="ECO:0000256" key="1">
    <source>
        <dbReference type="SAM" id="MobiDB-lite"/>
    </source>
</evidence>
<gene>
    <name evidence="2" type="ORF">GJ697_27950</name>
</gene>
<name>A0A6L5QPQ9_9BURK</name>
<dbReference type="AlphaFoldDB" id="A0A6L5QPQ9"/>
<feature type="non-terminal residue" evidence="2">
    <location>
        <position position="122"/>
    </location>
</feature>
<comment type="caution">
    <text evidence="2">The sequence shown here is derived from an EMBL/GenBank/DDBJ whole genome shotgun (WGS) entry which is preliminary data.</text>
</comment>
<keyword evidence="3" id="KW-1185">Reference proteome</keyword>
<dbReference type="EMBL" id="WKJM01000041">
    <property type="protein sequence ID" value="MRX11667.1"/>
    <property type="molecule type" value="Genomic_DNA"/>
</dbReference>
<accession>A0A6L5QPQ9</accession>
<feature type="region of interest" description="Disordered" evidence="1">
    <location>
        <begin position="103"/>
        <end position="122"/>
    </location>
</feature>
<protein>
    <submittedName>
        <fullName evidence="2">Tetratricopeptide repeat protein</fullName>
    </submittedName>
</protein>
<sequence>MSLLMQALKKAERAKQNSVADEELDKPSEEFDQILALTPEPAPPRMSRPAAAADFSLAPMDGLSLEPLAPPVAAAEAPRPSPSPLPAASDHREPGLTMDLALDPIAAPPAPAPAAAPAGIAP</sequence>
<proteinExistence type="predicted"/>